<organism evidence="1 2">
    <name type="scientific">Vespula squamosa</name>
    <name type="common">Southern yellow jacket</name>
    <name type="synonym">Wasp</name>
    <dbReference type="NCBI Taxonomy" id="30214"/>
    <lineage>
        <taxon>Eukaryota</taxon>
        <taxon>Metazoa</taxon>
        <taxon>Ecdysozoa</taxon>
        <taxon>Arthropoda</taxon>
        <taxon>Hexapoda</taxon>
        <taxon>Insecta</taxon>
        <taxon>Pterygota</taxon>
        <taxon>Neoptera</taxon>
        <taxon>Endopterygota</taxon>
        <taxon>Hymenoptera</taxon>
        <taxon>Apocrita</taxon>
        <taxon>Aculeata</taxon>
        <taxon>Vespoidea</taxon>
        <taxon>Vespidae</taxon>
        <taxon>Vespinae</taxon>
        <taxon>Vespula</taxon>
    </lineage>
</organism>
<reference evidence="1 2" key="1">
    <citation type="journal article" date="2024" name="Ann. Entomol. Soc. Am.">
        <title>Genomic analyses of the southern and eastern yellowjacket wasps (Hymenoptera: Vespidae) reveal evolutionary signatures of social life.</title>
        <authorList>
            <person name="Catto M.A."/>
            <person name="Caine P.B."/>
            <person name="Orr S.E."/>
            <person name="Hunt B.G."/>
            <person name="Goodisman M.A.D."/>
        </authorList>
    </citation>
    <scope>NUCLEOTIDE SEQUENCE [LARGE SCALE GENOMIC DNA]</scope>
    <source>
        <strain evidence="1">233</strain>
        <tissue evidence="1">Head and thorax</tissue>
    </source>
</reference>
<gene>
    <name evidence="1" type="ORF">V1478_000393</name>
</gene>
<keyword evidence="2" id="KW-1185">Reference proteome</keyword>
<dbReference type="AlphaFoldDB" id="A0ABD2C5D3"/>
<name>A0ABD2C5D3_VESSQ</name>
<comment type="caution">
    <text evidence="1">The sequence shown here is derived from an EMBL/GenBank/DDBJ whole genome shotgun (WGS) entry which is preliminary data.</text>
</comment>
<dbReference type="Proteomes" id="UP001607302">
    <property type="component" value="Unassembled WGS sequence"/>
</dbReference>
<evidence type="ECO:0000313" key="1">
    <source>
        <dbReference type="EMBL" id="KAL2740252.1"/>
    </source>
</evidence>
<protein>
    <submittedName>
        <fullName evidence="1">Uncharacterized protein</fullName>
    </submittedName>
</protein>
<accession>A0ABD2C5D3</accession>
<dbReference type="EMBL" id="JAUDFV010000020">
    <property type="protein sequence ID" value="KAL2740252.1"/>
    <property type="molecule type" value="Genomic_DNA"/>
</dbReference>
<proteinExistence type="predicted"/>
<sequence>MAQVDKGSKRPKCSDKSELVIGSVQQRGQSKIFKKIQFFDSYNLQKEIDYFSRSISKGIQKEKDYITNITLDSEESNDFCNQTISIAQETQQQKAQKP</sequence>
<evidence type="ECO:0000313" key="2">
    <source>
        <dbReference type="Proteomes" id="UP001607302"/>
    </source>
</evidence>